<dbReference type="EMBL" id="CARXXK010000002">
    <property type="protein sequence ID" value="CAI6358991.1"/>
    <property type="molecule type" value="Genomic_DNA"/>
</dbReference>
<dbReference type="AlphaFoldDB" id="A0AAV0WU51"/>
<evidence type="ECO:0000313" key="2">
    <source>
        <dbReference type="EMBL" id="CAI6358991.1"/>
    </source>
</evidence>
<dbReference type="InterPro" id="IPR048367">
    <property type="entry name" value="TNP-like_RNaseH_C"/>
</dbReference>
<evidence type="ECO:0000259" key="1">
    <source>
        <dbReference type="Pfam" id="PF21789"/>
    </source>
</evidence>
<evidence type="ECO:0000313" key="3">
    <source>
        <dbReference type="Proteomes" id="UP001160148"/>
    </source>
</evidence>
<gene>
    <name evidence="2" type="ORF">MEUPH1_LOCUS14445</name>
</gene>
<protein>
    <recommendedName>
        <fullName evidence="1">Transposable element P transposase-like RNase H C-terminal domain-containing protein</fullName>
    </recommendedName>
</protein>
<sequence length="247" mass="28366">MGLQSALDLFKLLISKNHMTFFITYKISQDHLETFFSAVRSKGGYNDNPTCRQFQAAYKRLLVHNSIMGSVYGNCSILDNTNIEAVSGNKLSNENEEELNFNFNWQIEKPLLHHGYFENVQHLNPYIEDVCVYIAGFVTIRATKKIACTSCTSHLLATTQNSKLATVKDRGSLIKPSMDVQTVCIITEQVFREYNYGIMNKTKTKAFVLNKVKTNLYSKFSIFNNMSCLNYENCLFDKTHQFESHRD</sequence>
<name>A0AAV0WU51_9HEMI</name>
<proteinExistence type="predicted"/>
<dbReference type="Proteomes" id="UP001160148">
    <property type="component" value="Unassembled WGS sequence"/>
</dbReference>
<dbReference type="PANTHER" id="PTHR47577:SF2">
    <property type="entry name" value="THAP DOMAIN CONTAINING 9"/>
    <property type="match status" value="1"/>
</dbReference>
<comment type="caution">
    <text evidence="2">The sequence shown here is derived from an EMBL/GenBank/DDBJ whole genome shotgun (WGS) entry which is preliminary data.</text>
</comment>
<accession>A0AAV0WU51</accession>
<dbReference type="PANTHER" id="PTHR47577">
    <property type="entry name" value="THAP DOMAIN-CONTAINING PROTEIN 6"/>
    <property type="match status" value="1"/>
</dbReference>
<reference evidence="2 3" key="1">
    <citation type="submission" date="2023-01" db="EMBL/GenBank/DDBJ databases">
        <authorList>
            <person name="Whitehead M."/>
        </authorList>
    </citation>
    <scope>NUCLEOTIDE SEQUENCE [LARGE SCALE GENOMIC DNA]</scope>
</reference>
<organism evidence="2 3">
    <name type="scientific">Macrosiphum euphorbiae</name>
    <name type="common">potato aphid</name>
    <dbReference type="NCBI Taxonomy" id="13131"/>
    <lineage>
        <taxon>Eukaryota</taxon>
        <taxon>Metazoa</taxon>
        <taxon>Ecdysozoa</taxon>
        <taxon>Arthropoda</taxon>
        <taxon>Hexapoda</taxon>
        <taxon>Insecta</taxon>
        <taxon>Pterygota</taxon>
        <taxon>Neoptera</taxon>
        <taxon>Paraneoptera</taxon>
        <taxon>Hemiptera</taxon>
        <taxon>Sternorrhyncha</taxon>
        <taxon>Aphidomorpha</taxon>
        <taxon>Aphidoidea</taxon>
        <taxon>Aphididae</taxon>
        <taxon>Macrosiphini</taxon>
        <taxon>Macrosiphum</taxon>
    </lineage>
</organism>
<dbReference type="Pfam" id="PF21789">
    <property type="entry name" value="TNP-like_RNaseH_C"/>
    <property type="match status" value="1"/>
</dbReference>
<feature type="domain" description="Transposable element P transposase-like RNase H C-terminal" evidence="1">
    <location>
        <begin position="25"/>
        <end position="59"/>
    </location>
</feature>
<keyword evidence="3" id="KW-1185">Reference proteome</keyword>